<dbReference type="InterPro" id="IPR046887">
    <property type="entry name" value="RsmE_PUA-like"/>
</dbReference>
<comment type="catalytic activity">
    <reaction evidence="11 12">
        <text>uridine(1498) in 16S rRNA + S-adenosyl-L-methionine = N(3)-methyluridine(1498) in 16S rRNA + S-adenosyl-L-homocysteine + H(+)</text>
        <dbReference type="Rhea" id="RHEA:42920"/>
        <dbReference type="Rhea" id="RHEA-COMP:10283"/>
        <dbReference type="Rhea" id="RHEA-COMP:10284"/>
        <dbReference type="ChEBI" id="CHEBI:15378"/>
        <dbReference type="ChEBI" id="CHEBI:57856"/>
        <dbReference type="ChEBI" id="CHEBI:59789"/>
        <dbReference type="ChEBI" id="CHEBI:65315"/>
        <dbReference type="ChEBI" id="CHEBI:74502"/>
        <dbReference type="EC" id="2.1.1.193"/>
    </reaction>
</comment>
<organism evidence="15 16">
    <name type="scientific">Ethanoligenens harbinense (strain DSM 18485 / JCM 12961 / CGMCC 1.5033 / YUAN-3)</name>
    <dbReference type="NCBI Taxonomy" id="663278"/>
    <lineage>
        <taxon>Bacteria</taxon>
        <taxon>Bacillati</taxon>
        <taxon>Bacillota</taxon>
        <taxon>Clostridia</taxon>
        <taxon>Eubacteriales</taxon>
        <taxon>Oscillospiraceae</taxon>
        <taxon>Ethanoligenens</taxon>
    </lineage>
</organism>
<evidence type="ECO:0000313" key="15">
    <source>
        <dbReference type="EMBL" id="ADU28105.1"/>
    </source>
</evidence>
<reference evidence="15 16" key="1">
    <citation type="submission" date="2010-12" db="EMBL/GenBank/DDBJ databases">
        <title>Complete sequence of Ethanoligenens harbinense YUAN-3.</title>
        <authorList>
            <person name="Lucas S."/>
            <person name="Copeland A."/>
            <person name="Lapidus A."/>
            <person name="Cheng J.-F."/>
            <person name="Bruce D."/>
            <person name="Goodwin L."/>
            <person name="Pitluck S."/>
            <person name="Chertkov O."/>
            <person name="Misra M."/>
            <person name="Detter J.C."/>
            <person name="Han C."/>
            <person name="Tapia R."/>
            <person name="Land M."/>
            <person name="Hauser L."/>
            <person name="Jeffries C."/>
            <person name="Kyrpides N."/>
            <person name="Ivanova N."/>
            <person name="Mikhailova N."/>
            <person name="Wang A."/>
            <person name="Mouttaki H."/>
            <person name="He Z."/>
            <person name="Zhou J."/>
            <person name="Hemme C.L."/>
            <person name="Woyke T."/>
        </authorList>
    </citation>
    <scope>NUCLEOTIDE SEQUENCE [LARGE SCALE GENOMIC DNA]</scope>
    <source>
        <strain evidence="16">DSM 18485 / JCM 12961 / CGMCC 1.5033 / YUAN-3</strain>
    </source>
</reference>
<evidence type="ECO:0000259" key="13">
    <source>
        <dbReference type="Pfam" id="PF04452"/>
    </source>
</evidence>
<sequence length="239" mass="25575">MPRFFTQDVDETHGCITGADAAHIARVLRMRPGDKLTVCDLAGSDYLCEILSAAPDAVELRVLEKRPTIAEPSVHVTLFQGLPKADKMELIVQKSVELGVSRVVPVLTARCVSRPDRATLAKKTARWQKIAAEAAKQSGRGRLPVVGEAVDFSAAARELAGMERGVLFYEKGGDAHLGVWNGVREIGVCIGPEGGFADEEVALAGELGVRVCTLGPRILRTETAPLCVLSVIMYATGNL</sequence>
<dbReference type="InterPro" id="IPR029026">
    <property type="entry name" value="tRNA_m1G_MTases_N"/>
</dbReference>
<evidence type="ECO:0000256" key="12">
    <source>
        <dbReference type="PIRNR" id="PIRNR015601"/>
    </source>
</evidence>
<dbReference type="InterPro" id="IPR046886">
    <property type="entry name" value="RsmE_MTase_dom"/>
</dbReference>
<dbReference type="EC" id="2.1.1.193" evidence="3 12"/>
<dbReference type="EMBL" id="CP002400">
    <property type="protein sequence ID" value="ADU28105.1"/>
    <property type="molecule type" value="Genomic_DNA"/>
</dbReference>
<evidence type="ECO:0000256" key="4">
    <source>
        <dbReference type="ARBA" id="ARBA00013673"/>
    </source>
</evidence>
<dbReference type="RefSeq" id="WP_013486448.1">
    <property type="nucleotide sequence ID" value="NC_014828.1"/>
</dbReference>
<name>E6U735_ETHHY</name>
<evidence type="ECO:0000256" key="2">
    <source>
        <dbReference type="ARBA" id="ARBA00005528"/>
    </source>
</evidence>
<evidence type="ECO:0000259" key="14">
    <source>
        <dbReference type="Pfam" id="PF20260"/>
    </source>
</evidence>
<dbReference type="PANTHER" id="PTHR30027:SF3">
    <property type="entry name" value="16S RRNA (URACIL(1498)-N(3))-METHYLTRANSFERASE"/>
    <property type="match status" value="1"/>
</dbReference>
<evidence type="ECO:0000256" key="6">
    <source>
        <dbReference type="ARBA" id="ARBA00022552"/>
    </source>
</evidence>
<dbReference type="GO" id="GO:0070042">
    <property type="term" value="F:rRNA (uridine-N3-)-methyltransferase activity"/>
    <property type="evidence" value="ECO:0007669"/>
    <property type="project" value="TreeGrafter"/>
</dbReference>
<dbReference type="NCBIfam" id="NF008692">
    <property type="entry name" value="PRK11713.1-5"/>
    <property type="match status" value="1"/>
</dbReference>
<dbReference type="NCBIfam" id="TIGR00046">
    <property type="entry name" value="RsmE family RNA methyltransferase"/>
    <property type="match status" value="1"/>
</dbReference>
<keyword evidence="5 12" id="KW-0963">Cytoplasm</keyword>
<dbReference type="CDD" id="cd18084">
    <property type="entry name" value="RsmE-like"/>
    <property type="match status" value="1"/>
</dbReference>
<dbReference type="Gene3D" id="3.40.1280.10">
    <property type="match status" value="1"/>
</dbReference>
<dbReference type="SUPFAM" id="SSF88697">
    <property type="entry name" value="PUA domain-like"/>
    <property type="match status" value="1"/>
</dbReference>
<comment type="subcellular location">
    <subcellularLocation>
        <location evidence="1 12">Cytoplasm</location>
    </subcellularLocation>
</comment>
<dbReference type="eggNOG" id="COG1385">
    <property type="taxonomic scope" value="Bacteria"/>
</dbReference>
<evidence type="ECO:0000256" key="1">
    <source>
        <dbReference type="ARBA" id="ARBA00004496"/>
    </source>
</evidence>
<keyword evidence="16" id="KW-1185">Reference proteome</keyword>
<evidence type="ECO:0000256" key="11">
    <source>
        <dbReference type="ARBA" id="ARBA00047944"/>
    </source>
</evidence>
<evidence type="ECO:0000256" key="9">
    <source>
        <dbReference type="ARBA" id="ARBA00022691"/>
    </source>
</evidence>
<dbReference type="InterPro" id="IPR006700">
    <property type="entry name" value="RsmE"/>
</dbReference>
<dbReference type="Proteomes" id="UP000001551">
    <property type="component" value="Chromosome"/>
</dbReference>
<protein>
    <recommendedName>
        <fullName evidence="4 12">Ribosomal RNA small subunit methyltransferase E</fullName>
        <ecNumber evidence="3 12">2.1.1.193</ecNumber>
    </recommendedName>
</protein>
<dbReference type="InterPro" id="IPR029028">
    <property type="entry name" value="Alpha/beta_knot_MTases"/>
</dbReference>
<keyword evidence="9 12" id="KW-0949">S-adenosyl-L-methionine</keyword>
<dbReference type="AlphaFoldDB" id="E6U735"/>
<dbReference type="Pfam" id="PF04452">
    <property type="entry name" value="Methyltrans_RNA"/>
    <property type="match status" value="1"/>
</dbReference>
<evidence type="ECO:0000313" key="16">
    <source>
        <dbReference type="Proteomes" id="UP000001551"/>
    </source>
</evidence>
<feature type="domain" description="Ribosomal RNA small subunit methyltransferase E PUA-like" evidence="14">
    <location>
        <begin position="16"/>
        <end position="63"/>
    </location>
</feature>
<dbReference type="STRING" id="663278.Ethha_2612"/>
<evidence type="ECO:0000256" key="8">
    <source>
        <dbReference type="ARBA" id="ARBA00022679"/>
    </source>
</evidence>
<evidence type="ECO:0000256" key="10">
    <source>
        <dbReference type="ARBA" id="ARBA00025699"/>
    </source>
</evidence>
<keyword evidence="6 12" id="KW-0698">rRNA processing</keyword>
<evidence type="ECO:0000256" key="5">
    <source>
        <dbReference type="ARBA" id="ARBA00022490"/>
    </source>
</evidence>
<evidence type="ECO:0000256" key="7">
    <source>
        <dbReference type="ARBA" id="ARBA00022603"/>
    </source>
</evidence>
<accession>E6U735</accession>
<dbReference type="GO" id="GO:0070475">
    <property type="term" value="P:rRNA base methylation"/>
    <property type="evidence" value="ECO:0007669"/>
    <property type="project" value="TreeGrafter"/>
</dbReference>
<dbReference type="PIRSF" id="PIRSF015601">
    <property type="entry name" value="MTase_slr0722"/>
    <property type="match status" value="1"/>
</dbReference>
<keyword evidence="8 12" id="KW-0808">Transferase</keyword>
<dbReference type="Pfam" id="PF20260">
    <property type="entry name" value="PUA_4"/>
    <property type="match status" value="1"/>
</dbReference>
<comment type="function">
    <text evidence="10 12">Specifically methylates the N3 position of the uracil ring of uridine 1498 (m3U1498) in 16S rRNA. Acts on the fully assembled 30S ribosomal subunit.</text>
</comment>
<keyword evidence="7 12" id="KW-0489">Methyltransferase</keyword>
<dbReference type="PANTHER" id="PTHR30027">
    <property type="entry name" value="RIBOSOMAL RNA SMALL SUBUNIT METHYLTRANSFERASE E"/>
    <property type="match status" value="1"/>
</dbReference>
<dbReference type="InterPro" id="IPR015947">
    <property type="entry name" value="PUA-like_sf"/>
</dbReference>
<dbReference type="HOGENOM" id="CLU_067442_3_0_9"/>
<dbReference type="GO" id="GO:0005737">
    <property type="term" value="C:cytoplasm"/>
    <property type="evidence" value="ECO:0007669"/>
    <property type="project" value="UniProtKB-SubCell"/>
</dbReference>
<evidence type="ECO:0000256" key="3">
    <source>
        <dbReference type="ARBA" id="ARBA00012328"/>
    </source>
</evidence>
<comment type="similarity">
    <text evidence="2 12">Belongs to the RNA methyltransferase RsmE family.</text>
</comment>
<dbReference type="KEGG" id="eha:Ethha_2612"/>
<feature type="domain" description="Ribosomal RNA small subunit methyltransferase E methyltransferase" evidence="13">
    <location>
        <begin position="72"/>
        <end position="233"/>
    </location>
</feature>
<proteinExistence type="inferred from homology"/>
<dbReference type="SUPFAM" id="SSF75217">
    <property type="entry name" value="alpha/beta knot"/>
    <property type="match status" value="1"/>
</dbReference>
<gene>
    <name evidence="15" type="ordered locus">Ethha_2612</name>
</gene>